<reference evidence="3 4" key="1">
    <citation type="journal article" date="2018" name="Sci. Rep.">
        <title>Genomic signatures of local adaptation to the degree of environmental predictability in rotifers.</title>
        <authorList>
            <person name="Franch-Gras L."/>
            <person name="Hahn C."/>
            <person name="Garcia-Roger E.M."/>
            <person name="Carmona M.J."/>
            <person name="Serra M."/>
            <person name="Gomez A."/>
        </authorList>
    </citation>
    <scope>NUCLEOTIDE SEQUENCE [LARGE SCALE GENOMIC DNA]</scope>
    <source>
        <strain evidence="3">HYR1</strain>
    </source>
</reference>
<organism evidence="3 4">
    <name type="scientific">Brachionus plicatilis</name>
    <name type="common">Marine rotifer</name>
    <name type="synonym">Brachionus muelleri</name>
    <dbReference type="NCBI Taxonomy" id="10195"/>
    <lineage>
        <taxon>Eukaryota</taxon>
        <taxon>Metazoa</taxon>
        <taxon>Spiralia</taxon>
        <taxon>Gnathifera</taxon>
        <taxon>Rotifera</taxon>
        <taxon>Eurotatoria</taxon>
        <taxon>Monogononta</taxon>
        <taxon>Pseudotrocha</taxon>
        <taxon>Ploima</taxon>
        <taxon>Brachionidae</taxon>
        <taxon>Brachionus</taxon>
    </lineage>
</organism>
<feature type="transmembrane region" description="Helical" evidence="2">
    <location>
        <begin position="120"/>
        <end position="142"/>
    </location>
</feature>
<evidence type="ECO:0000256" key="1">
    <source>
        <dbReference type="SAM" id="MobiDB-lite"/>
    </source>
</evidence>
<keyword evidence="2" id="KW-0472">Membrane</keyword>
<proteinExistence type="predicted"/>
<keyword evidence="4" id="KW-1185">Reference proteome</keyword>
<evidence type="ECO:0000256" key="2">
    <source>
        <dbReference type="SAM" id="Phobius"/>
    </source>
</evidence>
<feature type="region of interest" description="Disordered" evidence="1">
    <location>
        <begin position="363"/>
        <end position="389"/>
    </location>
</feature>
<comment type="caution">
    <text evidence="3">The sequence shown here is derived from an EMBL/GenBank/DDBJ whole genome shotgun (WGS) entry which is preliminary data.</text>
</comment>
<sequence length="607" mass="67776">MSFLKDLAFFKVTKSEDTDLSNDDHSSSNTIVCRQIKFNFGLWDEIEIGSKKTDSSIVQNNGFAYGDGGSMNNKNMKKSPSSNAIGDLATLDDDAKLKLTGTSASYDIKIRQRRACHLKVLVILIAMLTAGFIGCIFTYYYMRYQIENQKYLSYTQNMVLERASKLGSNKLEIVVPFGTNVTDINDKNILVNKIEEIVHQTFTRMNKTVDLMQLYELNEIAANWYVATIDVELKDASDFSNVVLRKESETRIKIDDSSQVLKAFRDNFLNVTLGLNIIPEILSINASNVEILYDFKVIYAALNSTELATVAQTNPALAKEKLMPNPPVIEITKTNSPKLPSSIVSSTPSLVSESAIYFASSPPQPDTGAFTSAPSIPPSLSSQHFEPLSTSLPPLTTPQSAHTSPLFFTNGVSRILSTTMSPISDTSSSVEPSFLPKVREENIELINYKAQNDRTKFNSPKNEKEIEENFRSSSTPVLAIDGPTNKILIAEILLNNEEEFDSKSGKQKVDIGTKSYSSEKFPLKSSTSVPFDDKDSDGLDIVLQIDGNDSKIKSTKTFDNMYRSKYTQRSLQSKIRVHKCNIYRIYRLNLFYLLKSNNDVKTNLATI</sequence>
<evidence type="ECO:0000313" key="3">
    <source>
        <dbReference type="EMBL" id="RNA31506.1"/>
    </source>
</evidence>
<dbReference type="AlphaFoldDB" id="A0A3M7S6T5"/>
<feature type="compositionally biased region" description="Polar residues" evidence="1">
    <location>
        <begin position="369"/>
        <end position="384"/>
    </location>
</feature>
<accession>A0A3M7S6T5</accession>
<evidence type="ECO:0000313" key="4">
    <source>
        <dbReference type="Proteomes" id="UP000276133"/>
    </source>
</evidence>
<dbReference type="EMBL" id="REGN01001934">
    <property type="protein sequence ID" value="RNA31506.1"/>
    <property type="molecule type" value="Genomic_DNA"/>
</dbReference>
<protein>
    <submittedName>
        <fullName evidence="3">Uncharacterized protein</fullName>
    </submittedName>
</protein>
<keyword evidence="2" id="KW-0812">Transmembrane</keyword>
<keyword evidence="2" id="KW-1133">Transmembrane helix</keyword>
<gene>
    <name evidence="3" type="ORF">BpHYR1_026841</name>
</gene>
<dbReference type="Proteomes" id="UP000276133">
    <property type="component" value="Unassembled WGS sequence"/>
</dbReference>
<dbReference type="OrthoDB" id="10594499at2759"/>
<name>A0A3M7S6T5_BRAPC</name>